<proteinExistence type="predicted"/>
<dbReference type="RefSeq" id="WP_077131896.1">
    <property type="nucleotide sequence ID" value="NZ_CP014263.1"/>
</dbReference>
<dbReference type="Proteomes" id="UP000187941">
    <property type="component" value="Chromosome"/>
</dbReference>
<protein>
    <recommendedName>
        <fullName evidence="3">Addiction module toxin RelE</fullName>
    </recommendedName>
</protein>
<evidence type="ECO:0000313" key="2">
    <source>
        <dbReference type="Proteomes" id="UP000187941"/>
    </source>
</evidence>
<keyword evidence="2" id="KW-1185">Reference proteome</keyword>
<dbReference type="Pfam" id="PF06296">
    <property type="entry name" value="RelE"/>
    <property type="match status" value="1"/>
</dbReference>
<sequence length="110" mass="12211">MSYTVIVTDSFKRDAKALQKKYKSLPSEIRSIINVLKETPETGQAIGKACYKIRLAIKSKGKGKRGGARLITCVRVVNEHVFLLAIYDKADQADIANADLTDRLNESDLL</sequence>
<dbReference type="STRING" id="1178516.AWR27_14755"/>
<dbReference type="EMBL" id="CP014263">
    <property type="protein sequence ID" value="AQG80471.1"/>
    <property type="molecule type" value="Genomic_DNA"/>
</dbReference>
<evidence type="ECO:0008006" key="3">
    <source>
        <dbReference type="Google" id="ProtNLM"/>
    </source>
</evidence>
<dbReference type="OrthoDB" id="1364255at2"/>
<dbReference type="AlphaFoldDB" id="A0A1P9WYL9"/>
<gene>
    <name evidence="1" type="ORF">AWR27_14755</name>
</gene>
<accession>A0A1P9WYL9</accession>
<reference evidence="1 2" key="1">
    <citation type="submission" date="2016-01" db="EMBL/GenBank/DDBJ databases">
        <authorList>
            <person name="Oliw E.H."/>
        </authorList>
    </citation>
    <scope>NUCLEOTIDE SEQUENCE [LARGE SCALE GENOMIC DNA]</scope>
    <source>
        <strain evidence="1 2">DY10</strain>
    </source>
</reference>
<dbReference type="KEGG" id="smon:AWR27_14755"/>
<evidence type="ECO:0000313" key="1">
    <source>
        <dbReference type="EMBL" id="AQG80471.1"/>
    </source>
</evidence>
<name>A0A1P9WYL9_9BACT</name>
<organism evidence="1 2">
    <name type="scientific">Spirosoma montaniterrae</name>
    <dbReference type="NCBI Taxonomy" id="1178516"/>
    <lineage>
        <taxon>Bacteria</taxon>
        <taxon>Pseudomonadati</taxon>
        <taxon>Bacteroidota</taxon>
        <taxon>Cytophagia</taxon>
        <taxon>Cytophagales</taxon>
        <taxon>Cytophagaceae</taxon>
        <taxon>Spirosoma</taxon>
    </lineage>
</organism>
<dbReference type="InterPro" id="IPR009387">
    <property type="entry name" value="HigB-2"/>
</dbReference>